<evidence type="ECO:0000313" key="3">
    <source>
        <dbReference type="Proteomes" id="UP001346869"/>
    </source>
</evidence>
<keyword evidence="3" id="KW-1185">Reference proteome</keyword>
<gene>
    <name evidence="2" type="ORF">PBY51_004745</name>
</gene>
<sequence length="78" mass="8648">MSPEPGSRKVDSVSPEPGSRQKGRQKDRRRTAYPLNLGADRTTARNTACPLSLEADRRTDRRTACPQAWKPQLQSAAV</sequence>
<feature type="compositionally biased region" description="Basic residues" evidence="1">
    <location>
        <begin position="21"/>
        <end position="31"/>
    </location>
</feature>
<feature type="compositionally biased region" description="Basic and acidic residues" evidence="1">
    <location>
        <begin position="1"/>
        <end position="11"/>
    </location>
</feature>
<dbReference type="EMBL" id="JAUZQC010000018">
    <property type="protein sequence ID" value="KAK5854559.1"/>
    <property type="molecule type" value="Genomic_DNA"/>
</dbReference>
<feature type="region of interest" description="Disordered" evidence="1">
    <location>
        <begin position="1"/>
        <end position="78"/>
    </location>
</feature>
<organism evidence="2 3">
    <name type="scientific">Eleginops maclovinus</name>
    <name type="common">Patagonian blennie</name>
    <name type="synonym">Eleginus maclovinus</name>
    <dbReference type="NCBI Taxonomy" id="56733"/>
    <lineage>
        <taxon>Eukaryota</taxon>
        <taxon>Metazoa</taxon>
        <taxon>Chordata</taxon>
        <taxon>Craniata</taxon>
        <taxon>Vertebrata</taxon>
        <taxon>Euteleostomi</taxon>
        <taxon>Actinopterygii</taxon>
        <taxon>Neopterygii</taxon>
        <taxon>Teleostei</taxon>
        <taxon>Neoteleostei</taxon>
        <taxon>Acanthomorphata</taxon>
        <taxon>Eupercaria</taxon>
        <taxon>Perciformes</taxon>
        <taxon>Notothenioidei</taxon>
        <taxon>Eleginopidae</taxon>
        <taxon>Eleginops</taxon>
    </lineage>
</organism>
<evidence type="ECO:0000313" key="2">
    <source>
        <dbReference type="EMBL" id="KAK5854559.1"/>
    </source>
</evidence>
<reference evidence="2 3" key="1">
    <citation type="journal article" date="2023" name="Genes (Basel)">
        <title>Chromosome-Level Genome Assembly and Circadian Gene Repertoire of the Patagonia Blennie Eleginops maclovinus-The Closest Ancestral Proxy of Antarctic Cryonotothenioids.</title>
        <authorList>
            <person name="Cheng C.C."/>
            <person name="Rivera-Colon A.G."/>
            <person name="Minhas B.F."/>
            <person name="Wilson L."/>
            <person name="Rayamajhi N."/>
            <person name="Vargas-Chacoff L."/>
            <person name="Catchen J.M."/>
        </authorList>
    </citation>
    <scope>NUCLEOTIDE SEQUENCE [LARGE SCALE GENOMIC DNA]</scope>
    <source>
        <strain evidence="2">JMC-PN-2008</strain>
    </source>
</reference>
<comment type="caution">
    <text evidence="2">The sequence shown here is derived from an EMBL/GenBank/DDBJ whole genome shotgun (WGS) entry which is preliminary data.</text>
</comment>
<accession>A0AAN7X5W0</accession>
<evidence type="ECO:0000256" key="1">
    <source>
        <dbReference type="SAM" id="MobiDB-lite"/>
    </source>
</evidence>
<dbReference type="Proteomes" id="UP001346869">
    <property type="component" value="Unassembled WGS sequence"/>
</dbReference>
<dbReference type="AlphaFoldDB" id="A0AAN7X5W0"/>
<reference evidence="2 3" key="2">
    <citation type="journal article" date="2023" name="Mol. Biol. Evol.">
        <title>Genomics of Secondarily Temperate Adaptation in the Only Non-Antarctic Icefish.</title>
        <authorList>
            <person name="Rivera-Colon A.G."/>
            <person name="Rayamajhi N."/>
            <person name="Minhas B.F."/>
            <person name="Madrigal G."/>
            <person name="Bilyk K.T."/>
            <person name="Yoon V."/>
            <person name="Hune M."/>
            <person name="Gregory S."/>
            <person name="Cheng C.H.C."/>
            <person name="Catchen J.M."/>
        </authorList>
    </citation>
    <scope>NUCLEOTIDE SEQUENCE [LARGE SCALE GENOMIC DNA]</scope>
    <source>
        <strain evidence="2">JMC-PN-2008</strain>
    </source>
</reference>
<protein>
    <submittedName>
        <fullName evidence="2">Uncharacterized protein</fullName>
    </submittedName>
</protein>
<proteinExistence type="predicted"/>
<name>A0AAN7X5W0_ELEMC</name>
<feature type="compositionally biased region" description="Basic and acidic residues" evidence="1">
    <location>
        <begin position="54"/>
        <end position="63"/>
    </location>
</feature>